<evidence type="ECO:0008006" key="3">
    <source>
        <dbReference type="Google" id="ProtNLM"/>
    </source>
</evidence>
<dbReference type="AlphaFoldDB" id="A0A433SHK5"/>
<dbReference type="Proteomes" id="UP000286947">
    <property type="component" value="Unassembled WGS sequence"/>
</dbReference>
<dbReference type="RefSeq" id="WP_126978175.1">
    <property type="nucleotide sequence ID" value="NZ_CAWUGC010000006.1"/>
</dbReference>
<proteinExistence type="predicted"/>
<accession>A0A433SHK5</accession>
<protein>
    <recommendedName>
        <fullName evidence="3">Immunity protein 30 domain-containing protein</fullName>
    </recommendedName>
</protein>
<reference evidence="1 2" key="1">
    <citation type="submission" date="2018-01" db="EMBL/GenBank/DDBJ databases">
        <title>Saezia sanguinis gen. nov., sp. nov., in the order Burkholderiales isolated from human blood.</title>
        <authorList>
            <person name="Medina-Pascual M.J."/>
            <person name="Valdezate S."/>
            <person name="Monzon S."/>
            <person name="Cuesta I."/>
            <person name="Carrasco G."/>
            <person name="Villalon P."/>
            <person name="Saez-Nieto J.A."/>
        </authorList>
    </citation>
    <scope>NUCLEOTIDE SEQUENCE [LARGE SCALE GENOMIC DNA]</scope>
    <source>
        <strain evidence="1 2">CNM695-12</strain>
    </source>
</reference>
<comment type="caution">
    <text evidence="1">The sequence shown here is derived from an EMBL/GenBank/DDBJ whole genome shotgun (WGS) entry which is preliminary data.</text>
</comment>
<evidence type="ECO:0000313" key="1">
    <source>
        <dbReference type="EMBL" id="RUS68213.1"/>
    </source>
</evidence>
<keyword evidence="2" id="KW-1185">Reference proteome</keyword>
<evidence type="ECO:0000313" key="2">
    <source>
        <dbReference type="Proteomes" id="UP000286947"/>
    </source>
</evidence>
<name>A0A433SHK5_9BURK</name>
<dbReference type="EMBL" id="PQSP01000001">
    <property type="protein sequence ID" value="RUS68213.1"/>
    <property type="molecule type" value="Genomic_DNA"/>
</dbReference>
<organism evidence="1 2">
    <name type="scientific">Saezia sanguinis</name>
    <dbReference type="NCBI Taxonomy" id="1965230"/>
    <lineage>
        <taxon>Bacteria</taxon>
        <taxon>Pseudomonadati</taxon>
        <taxon>Pseudomonadota</taxon>
        <taxon>Betaproteobacteria</taxon>
        <taxon>Burkholderiales</taxon>
        <taxon>Saeziaceae</taxon>
        <taxon>Saezia</taxon>
    </lineage>
</organism>
<sequence length="179" mass="20968">MMKSKDLVIQSEIENLLQSRSSGQNLKSYFENLPDHKVRRAIVILSRIYPDKNTVSDDDLEFIICMLSKERYLEQDSFFNFIHSLNLIEFTETQKDTLIPVIQKHFETLCENCTFELDNLLVNIFKLPDLFEYMKTLAEEGSTAVLQHIADILRYEHFSDDKVSAEALEILEQKISRKL</sequence>
<gene>
    <name evidence="1" type="ORF">CUZ56_00700</name>
</gene>